<dbReference type="InterPro" id="IPR006944">
    <property type="entry name" value="Phage/GTA_portal"/>
</dbReference>
<dbReference type="InterPro" id="IPR006427">
    <property type="entry name" value="Portal_HK97"/>
</dbReference>
<evidence type="ECO:0000313" key="2">
    <source>
        <dbReference type="Proteomes" id="UP000315388"/>
    </source>
</evidence>
<sequence>MRVLGFNITREKAAGNLSRPNDRGGWWQVIKESFTGAWQRNIEVKFDSVLAFHADFSCRTLIASDIAKLRIKLVKQDSDGVWSEIKKKPFSDVLARPNHYQNRIQFMENWVLSKLQNGNTYVLKQRNERGQVVRLYVLDPNLVTPLISDDGSVFYQMNTDKLAGVAEQIIVPAREIIHDRFNCFYHPLVGLSPIFAGGLAAMQGLAIQNDSAAFFQNGAQPGGVLTAPGEIQQATAERLKQHWESEYSGKNAGKVAVLGDGLKYEAMRAKSTDSQLIEQLKWSAEVVCSVYHVPPYKAGVGSMPTNNNVQSLNIEYYTQCLQVLIESIELCLDEGLGTGEGVGTDFDTDNLLRMDTATQMDVLDKAKSVLTLDERRRRLEMPKLPTGGNTVYLQQQDHSIEAIAARDRQLIDGVDNPVVIPANDNMTEEADKAMIEILRGFSQ</sequence>
<keyword evidence="2" id="KW-1185">Reference proteome</keyword>
<dbReference type="EMBL" id="VEWJ01000002">
    <property type="protein sequence ID" value="TPF76730.1"/>
    <property type="molecule type" value="Genomic_DNA"/>
</dbReference>
<gene>
    <name evidence="1" type="ORF">FHY56_04360</name>
</gene>
<accession>A0A502BSE2</accession>
<dbReference type="Pfam" id="PF04860">
    <property type="entry name" value="Phage_portal"/>
    <property type="match status" value="1"/>
</dbReference>
<reference evidence="1 2" key="1">
    <citation type="journal article" date="2003" name="Int. J. Syst. Evol. Microbiol.">
        <title>Towards a standardized format for the description of a novel species (of an established genus): Ochrobactrum gallinifaecis sp. nov.</title>
        <authorList>
            <person name="Kampfer P."/>
            <person name="Buczolits S."/>
            <person name="Albrecht A."/>
            <person name="Busse H.J."/>
            <person name="Stackebrandt E."/>
        </authorList>
    </citation>
    <scope>NUCLEOTIDE SEQUENCE [LARGE SCALE GENOMIC DNA]</scope>
    <source>
        <strain evidence="1 2">ISO 196</strain>
    </source>
</reference>
<dbReference type="RefSeq" id="WP_140903942.1">
    <property type="nucleotide sequence ID" value="NZ_JBHTMD010000020.1"/>
</dbReference>
<dbReference type="Proteomes" id="UP000315388">
    <property type="component" value="Unassembled WGS sequence"/>
</dbReference>
<dbReference type="AlphaFoldDB" id="A0A502BSE2"/>
<protein>
    <submittedName>
        <fullName evidence="1">Phage portal protein</fullName>
    </submittedName>
</protein>
<comment type="caution">
    <text evidence="1">The sequence shown here is derived from an EMBL/GenBank/DDBJ whole genome shotgun (WGS) entry which is preliminary data.</text>
</comment>
<dbReference type="OrthoDB" id="7592047at2"/>
<proteinExistence type="predicted"/>
<name>A0A502BSE2_9HYPH</name>
<dbReference type="NCBIfam" id="TIGR01537">
    <property type="entry name" value="portal_HK97"/>
    <property type="match status" value="1"/>
</dbReference>
<organism evidence="1 2">
    <name type="scientific">Brucella gallinifaecis</name>
    <dbReference type="NCBI Taxonomy" id="215590"/>
    <lineage>
        <taxon>Bacteria</taxon>
        <taxon>Pseudomonadati</taxon>
        <taxon>Pseudomonadota</taxon>
        <taxon>Alphaproteobacteria</taxon>
        <taxon>Hyphomicrobiales</taxon>
        <taxon>Brucellaceae</taxon>
        <taxon>Brucella/Ochrobactrum group</taxon>
        <taxon>Brucella</taxon>
    </lineage>
</organism>
<evidence type="ECO:0000313" key="1">
    <source>
        <dbReference type="EMBL" id="TPF76730.1"/>
    </source>
</evidence>